<dbReference type="InterPro" id="IPR011761">
    <property type="entry name" value="ATP-grasp"/>
</dbReference>
<evidence type="ECO:0000256" key="2">
    <source>
        <dbReference type="ARBA" id="ARBA00022741"/>
    </source>
</evidence>
<dbReference type="FunFam" id="3.30.1490.20:FF:000020">
    <property type="entry name" value="Protein lysine acetyltransferase"/>
    <property type="match status" value="1"/>
</dbReference>
<dbReference type="PANTHER" id="PTHR43334">
    <property type="entry name" value="ACETATE--COA LIGASE [ADP-FORMING]"/>
    <property type="match status" value="1"/>
</dbReference>
<keyword evidence="1" id="KW-0436">Ligase</keyword>
<dbReference type="Pfam" id="PF13549">
    <property type="entry name" value="ATP-grasp_5"/>
    <property type="match status" value="1"/>
</dbReference>
<dbReference type="EMBL" id="DTBQ01000070">
    <property type="protein sequence ID" value="HGM46607.1"/>
    <property type="molecule type" value="Genomic_DNA"/>
</dbReference>
<comment type="caution">
    <text evidence="6">The sequence shown here is derived from an EMBL/GenBank/DDBJ whole genome shotgun (WGS) entry which is preliminary data.</text>
</comment>
<dbReference type="InterPro" id="IPR013815">
    <property type="entry name" value="ATP_grasp_subdomain_1"/>
</dbReference>
<gene>
    <name evidence="6" type="ORF">ENU21_02480</name>
</gene>
<dbReference type="AlphaFoldDB" id="A0A7C4H7J9"/>
<evidence type="ECO:0000256" key="3">
    <source>
        <dbReference type="ARBA" id="ARBA00022840"/>
    </source>
</evidence>
<dbReference type="GO" id="GO:0046872">
    <property type="term" value="F:metal ion binding"/>
    <property type="evidence" value="ECO:0007669"/>
    <property type="project" value="InterPro"/>
</dbReference>
<name>A0A7C4H7J9_THEPE</name>
<reference evidence="6" key="1">
    <citation type="journal article" date="2020" name="mSystems">
        <title>Genome- and Community-Level Interaction Insights into Carbon Utilization and Element Cycling Functions of Hydrothermarchaeota in Hydrothermal Sediment.</title>
        <authorList>
            <person name="Zhou Z."/>
            <person name="Liu Y."/>
            <person name="Xu W."/>
            <person name="Pan J."/>
            <person name="Luo Z.H."/>
            <person name="Li M."/>
        </authorList>
    </citation>
    <scope>NUCLEOTIDE SEQUENCE</scope>
    <source>
        <strain evidence="6">SpSt-649</strain>
    </source>
</reference>
<protein>
    <submittedName>
        <fullName evidence="6">Acetyl-CoA synthetase</fullName>
    </submittedName>
</protein>
<keyword evidence="2 4" id="KW-0547">Nucleotide-binding</keyword>
<dbReference type="Gene3D" id="3.30.1490.20">
    <property type="entry name" value="ATP-grasp fold, A domain"/>
    <property type="match status" value="1"/>
</dbReference>
<accession>A0A7C4H7J9</accession>
<organism evidence="6">
    <name type="scientific">Thermofilum pendens</name>
    <dbReference type="NCBI Taxonomy" id="2269"/>
    <lineage>
        <taxon>Archaea</taxon>
        <taxon>Thermoproteota</taxon>
        <taxon>Thermoprotei</taxon>
        <taxon>Thermofilales</taxon>
        <taxon>Thermofilaceae</taxon>
        <taxon>Thermofilum</taxon>
    </lineage>
</organism>
<dbReference type="SUPFAM" id="SSF56059">
    <property type="entry name" value="Glutathione synthetase ATP-binding domain-like"/>
    <property type="match status" value="1"/>
</dbReference>
<evidence type="ECO:0000259" key="5">
    <source>
        <dbReference type="PROSITE" id="PS50975"/>
    </source>
</evidence>
<dbReference type="PROSITE" id="PS50975">
    <property type="entry name" value="ATP_GRASP"/>
    <property type="match status" value="1"/>
</dbReference>
<feature type="domain" description="ATP-grasp" evidence="5">
    <location>
        <begin position="32"/>
        <end position="239"/>
    </location>
</feature>
<dbReference type="InterPro" id="IPR051538">
    <property type="entry name" value="Acyl-CoA_Synth/Transferase"/>
</dbReference>
<dbReference type="PANTHER" id="PTHR43334:SF1">
    <property type="entry name" value="3-HYDROXYPROPIONATE--COA LIGASE [ADP-FORMING]"/>
    <property type="match status" value="1"/>
</dbReference>
<keyword evidence="3 4" id="KW-0067">ATP-binding</keyword>
<dbReference type="Gene3D" id="3.30.470.20">
    <property type="entry name" value="ATP-grasp fold, B domain"/>
    <property type="match status" value="1"/>
</dbReference>
<evidence type="ECO:0000256" key="1">
    <source>
        <dbReference type="ARBA" id="ARBA00022598"/>
    </source>
</evidence>
<dbReference type="GO" id="GO:0005524">
    <property type="term" value="F:ATP binding"/>
    <property type="evidence" value="ECO:0007669"/>
    <property type="project" value="UniProtKB-UniRule"/>
</dbReference>
<proteinExistence type="predicted"/>
<evidence type="ECO:0000313" key="6">
    <source>
        <dbReference type="EMBL" id="HGM46607.1"/>
    </source>
</evidence>
<evidence type="ECO:0000256" key="4">
    <source>
        <dbReference type="PROSITE-ProRule" id="PRU00409"/>
    </source>
</evidence>
<sequence length="239" mass="26633">MLLQGVKEARIPDILARAVREGRSFLSLSESLEVLRAYDLPVANYTVIRSLDDISAARKVGYPLVLKLDSPDIVHKTEFGGVKVGIQSPEELRKSMEDMLSRVRSASPNVRLTGFVVQELVRNAHEVIIGGLNDAQFGPLIVFGLGGIFVEILKDVVFDLAPVSVEEALEMIKKIKGYRLLEGYRGLEKANFELLAETISKASFMFSELSPYVEEMDLNPTFVSSSWVKIVDARFKLRT</sequence>
<dbReference type="GO" id="GO:0016874">
    <property type="term" value="F:ligase activity"/>
    <property type="evidence" value="ECO:0007669"/>
    <property type="project" value="UniProtKB-KW"/>
</dbReference>